<dbReference type="GO" id="GO:0000166">
    <property type="term" value="F:nucleotide binding"/>
    <property type="evidence" value="ECO:0007669"/>
    <property type="project" value="UniProtKB-KW"/>
</dbReference>
<dbReference type="InterPro" id="IPR003378">
    <property type="entry name" value="Fringe-like_glycosylTrfase"/>
</dbReference>
<evidence type="ECO:0000256" key="4">
    <source>
        <dbReference type="ARBA" id="ARBA00012557"/>
    </source>
</evidence>
<proteinExistence type="inferred from homology"/>
<sequence>MDMSYQVLFCFMLGVFCNLTIRGIIRFNKPPRYPSVIVTRSRAFNVSRPFPNPRILCYVNTIPATYFTKAQHVKHTWARRCTKTFFFSSKTEETIPVINLNLTKPESRMHLWSKMRKIVRYVYQYRNDYDYFYKADDDTYLFVENLADELSRRNRDEPFMIGHRFRRFQKDGYFSGGAGYVLSRGALKLLIERAIDKHPTCPTYDEDKEDVKMSVCGVAVGVKLLDAFDDLRKNKFNWISPETAFTRSEWLAEDVPPADYEIQRLTRIPTSAQPISFHYVRPETMYLIEFASRFIQLPKPEHPAENTTEIGAALQS</sequence>
<dbReference type="PANTHER" id="PTHR23033:SF14">
    <property type="entry name" value="GLYCOPROTEIN-N-ACETYLGALACTOSAMINE 3-BETA-GALACTOSYLTRANSFERASE 1-RELATED"/>
    <property type="match status" value="1"/>
</dbReference>
<comment type="similarity">
    <text evidence="3">Belongs to the glycosyltransferase 31 family. Beta3-Gal-T subfamily.</text>
</comment>
<feature type="domain" description="Fringe-like glycosyltransferase" evidence="13">
    <location>
        <begin position="68"/>
        <end position="216"/>
    </location>
</feature>
<evidence type="ECO:0000256" key="6">
    <source>
        <dbReference type="ARBA" id="ARBA00022679"/>
    </source>
</evidence>
<evidence type="ECO:0000256" key="3">
    <source>
        <dbReference type="ARBA" id="ARBA00006462"/>
    </source>
</evidence>
<evidence type="ECO:0000256" key="2">
    <source>
        <dbReference type="ARBA" id="ARBA00004922"/>
    </source>
</evidence>
<comment type="pathway">
    <text evidence="2">Protein modification; protein glycosylation.</text>
</comment>
<dbReference type="Gene3D" id="3.90.550.50">
    <property type="match status" value="1"/>
</dbReference>
<evidence type="ECO:0000256" key="8">
    <source>
        <dbReference type="ARBA" id="ARBA00022741"/>
    </source>
</evidence>
<keyword evidence="7 12" id="KW-0812">Transmembrane</keyword>
<evidence type="ECO:0000313" key="14">
    <source>
        <dbReference type="EMBL" id="JAP57217.1"/>
    </source>
</evidence>
<feature type="transmembrane region" description="Helical" evidence="12">
    <location>
        <begin position="6"/>
        <end position="25"/>
    </location>
</feature>
<keyword evidence="6 14" id="KW-0808">Transferase</keyword>
<keyword evidence="11 12" id="KW-0472">Membrane</keyword>
<accession>A0A0X3Q4Q4</accession>
<dbReference type="AlphaFoldDB" id="A0A0X3Q4Q4"/>
<keyword evidence="9" id="KW-0735">Signal-anchor</keyword>
<dbReference type="GO" id="GO:0016263">
    <property type="term" value="F:glycoprotein-N-acetylgalactosamine 3-beta-galactosyltransferase activity"/>
    <property type="evidence" value="ECO:0007669"/>
    <property type="project" value="UniProtKB-EC"/>
</dbReference>
<dbReference type="InterPro" id="IPR026050">
    <property type="entry name" value="C1GALT1/C1GALT1_chp1"/>
</dbReference>
<keyword evidence="8" id="KW-0547">Nucleotide-binding</keyword>
<keyword evidence="10 12" id="KW-1133">Transmembrane helix</keyword>
<evidence type="ECO:0000256" key="12">
    <source>
        <dbReference type="SAM" id="Phobius"/>
    </source>
</evidence>
<evidence type="ECO:0000259" key="13">
    <source>
        <dbReference type="Pfam" id="PF02434"/>
    </source>
</evidence>
<evidence type="ECO:0000256" key="9">
    <source>
        <dbReference type="ARBA" id="ARBA00022968"/>
    </source>
</evidence>
<evidence type="ECO:0000256" key="11">
    <source>
        <dbReference type="ARBA" id="ARBA00023136"/>
    </source>
</evidence>
<organism evidence="14">
    <name type="scientific">Schistocephalus solidus</name>
    <name type="common">Tapeworm</name>
    <dbReference type="NCBI Taxonomy" id="70667"/>
    <lineage>
        <taxon>Eukaryota</taxon>
        <taxon>Metazoa</taxon>
        <taxon>Spiralia</taxon>
        <taxon>Lophotrochozoa</taxon>
        <taxon>Platyhelminthes</taxon>
        <taxon>Cestoda</taxon>
        <taxon>Eucestoda</taxon>
        <taxon>Diphyllobothriidea</taxon>
        <taxon>Diphyllobothriidae</taxon>
        <taxon>Schistocephalus</taxon>
    </lineage>
</organism>
<dbReference type="Pfam" id="PF02434">
    <property type="entry name" value="Fringe"/>
    <property type="match status" value="1"/>
</dbReference>
<dbReference type="PANTHER" id="PTHR23033">
    <property type="entry name" value="BETA1,3-GALACTOSYLTRANSFERASE"/>
    <property type="match status" value="1"/>
</dbReference>
<evidence type="ECO:0000256" key="7">
    <source>
        <dbReference type="ARBA" id="ARBA00022692"/>
    </source>
</evidence>
<keyword evidence="5 14" id="KW-0328">Glycosyltransferase</keyword>
<dbReference type="GO" id="GO:0016020">
    <property type="term" value="C:membrane"/>
    <property type="evidence" value="ECO:0007669"/>
    <property type="project" value="UniProtKB-SubCell"/>
</dbReference>
<comment type="subcellular location">
    <subcellularLocation>
        <location evidence="1">Membrane</location>
        <topology evidence="1">Single-pass type II membrane protein</topology>
    </subcellularLocation>
</comment>
<dbReference type="EMBL" id="GEEE01006008">
    <property type="protein sequence ID" value="JAP57217.1"/>
    <property type="molecule type" value="Transcribed_RNA"/>
</dbReference>
<gene>
    <name evidence="14" type="primary">C1GLT</name>
    <name evidence="14" type="ORF">TR88511</name>
</gene>
<name>A0A0X3Q4Q4_SCHSO</name>
<evidence type="ECO:0000256" key="1">
    <source>
        <dbReference type="ARBA" id="ARBA00004606"/>
    </source>
</evidence>
<protein>
    <recommendedName>
        <fullName evidence="4">N-acetylgalactosaminide beta-1,3-galactosyltransferase</fullName>
        <ecNumber evidence="4">2.4.1.122</ecNumber>
    </recommendedName>
</protein>
<evidence type="ECO:0000256" key="5">
    <source>
        <dbReference type="ARBA" id="ARBA00022676"/>
    </source>
</evidence>
<evidence type="ECO:0000256" key="10">
    <source>
        <dbReference type="ARBA" id="ARBA00022989"/>
    </source>
</evidence>
<reference evidence="14" key="1">
    <citation type="submission" date="2016-01" db="EMBL/GenBank/DDBJ databases">
        <title>Reference transcriptome for the parasite Schistocephalus solidus: insights into the molecular evolution of parasitism.</title>
        <authorList>
            <person name="Hebert F.O."/>
            <person name="Grambauer S."/>
            <person name="Barber I."/>
            <person name="Landry C.R."/>
            <person name="Aubin-Horth N."/>
        </authorList>
    </citation>
    <scope>NUCLEOTIDE SEQUENCE</scope>
</reference>
<dbReference type="EC" id="2.4.1.122" evidence="4"/>